<sequence>MTPMNFSLFSEVRLSNTSVDMKKRVATKIDL</sequence>
<name>A0A914DDM3_9BILA</name>
<evidence type="ECO:0000313" key="1">
    <source>
        <dbReference type="Proteomes" id="UP000887540"/>
    </source>
</evidence>
<dbReference type="WBParaSite" id="ACRNAN_scaffold22615.g31658.t1">
    <property type="protein sequence ID" value="ACRNAN_scaffold22615.g31658.t1"/>
    <property type="gene ID" value="ACRNAN_scaffold22615.g31658"/>
</dbReference>
<keyword evidence="1" id="KW-1185">Reference proteome</keyword>
<protein>
    <submittedName>
        <fullName evidence="2">Uncharacterized protein</fullName>
    </submittedName>
</protein>
<accession>A0A914DDM3</accession>
<organism evidence="1 2">
    <name type="scientific">Acrobeloides nanus</name>
    <dbReference type="NCBI Taxonomy" id="290746"/>
    <lineage>
        <taxon>Eukaryota</taxon>
        <taxon>Metazoa</taxon>
        <taxon>Ecdysozoa</taxon>
        <taxon>Nematoda</taxon>
        <taxon>Chromadorea</taxon>
        <taxon>Rhabditida</taxon>
        <taxon>Tylenchina</taxon>
        <taxon>Cephalobomorpha</taxon>
        <taxon>Cephaloboidea</taxon>
        <taxon>Cephalobidae</taxon>
        <taxon>Acrobeloides</taxon>
    </lineage>
</organism>
<dbReference type="Proteomes" id="UP000887540">
    <property type="component" value="Unplaced"/>
</dbReference>
<reference evidence="2" key="1">
    <citation type="submission" date="2022-11" db="UniProtKB">
        <authorList>
            <consortium name="WormBaseParasite"/>
        </authorList>
    </citation>
    <scope>IDENTIFICATION</scope>
</reference>
<dbReference type="AlphaFoldDB" id="A0A914DDM3"/>
<proteinExistence type="predicted"/>
<evidence type="ECO:0000313" key="2">
    <source>
        <dbReference type="WBParaSite" id="ACRNAN_scaffold22615.g31658.t1"/>
    </source>
</evidence>